<name>A2GV30_TRIV3</name>
<feature type="non-terminal residue" evidence="1">
    <location>
        <position position="1"/>
    </location>
</feature>
<accession>A2GV30</accession>
<reference evidence="1" key="2">
    <citation type="journal article" date="2007" name="Science">
        <title>Draft genome sequence of the sexually transmitted pathogen Trichomonas vaginalis.</title>
        <authorList>
            <person name="Carlton J.M."/>
            <person name="Hirt R.P."/>
            <person name="Silva J.C."/>
            <person name="Delcher A.L."/>
            <person name="Schatz M."/>
            <person name="Zhao Q."/>
            <person name="Wortman J.R."/>
            <person name="Bidwell S.L."/>
            <person name="Alsmark U.C.M."/>
            <person name="Besteiro S."/>
            <person name="Sicheritz-Ponten T."/>
            <person name="Noel C.J."/>
            <person name="Dacks J.B."/>
            <person name="Foster P.G."/>
            <person name="Simillion C."/>
            <person name="Van de Peer Y."/>
            <person name="Miranda-Saavedra D."/>
            <person name="Barton G.J."/>
            <person name="Westrop G.D."/>
            <person name="Mueller S."/>
            <person name="Dessi D."/>
            <person name="Fiori P.L."/>
            <person name="Ren Q."/>
            <person name="Paulsen I."/>
            <person name="Zhang H."/>
            <person name="Bastida-Corcuera F.D."/>
            <person name="Simoes-Barbosa A."/>
            <person name="Brown M.T."/>
            <person name="Hayes R.D."/>
            <person name="Mukherjee M."/>
            <person name="Okumura C.Y."/>
            <person name="Schneider R."/>
            <person name="Smith A.J."/>
            <person name="Vanacova S."/>
            <person name="Villalvazo M."/>
            <person name="Haas B.J."/>
            <person name="Pertea M."/>
            <person name="Feldblyum T.V."/>
            <person name="Utterback T.R."/>
            <person name="Shu C.L."/>
            <person name="Osoegawa K."/>
            <person name="de Jong P.J."/>
            <person name="Hrdy I."/>
            <person name="Horvathova L."/>
            <person name="Zubacova Z."/>
            <person name="Dolezal P."/>
            <person name="Malik S.B."/>
            <person name="Logsdon J.M. Jr."/>
            <person name="Henze K."/>
            <person name="Gupta A."/>
            <person name="Wang C.C."/>
            <person name="Dunne R.L."/>
            <person name="Upcroft J.A."/>
            <person name="Upcroft P."/>
            <person name="White O."/>
            <person name="Salzberg S.L."/>
            <person name="Tang P."/>
            <person name="Chiu C.-H."/>
            <person name="Lee Y.-S."/>
            <person name="Embley T.M."/>
            <person name="Coombs G.H."/>
            <person name="Mottram J.C."/>
            <person name="Tachezy J."/>
            <person name="Fraser-Liggett C.M."/>
            <person name="Johnson P.J."/>
        </authorList>
    </citation>
    <scope>NUCLEOTIDE SEQUENCE [LARGE SCALE GENOMIC DNA]</scope>
    <source>
        <strain evidence="1">G3</strain>
    </source>
</reference>
<protein>
    <submittedName>
        <fullName evidence="1">Uncharacterized protein</fullName>
    </submittedName>
</protein>
<dbReference type="AlphaFoldDB" id="A2GV30"/>
<keyword evidence="2" id="KW-1185">Reference proteome</keyword>
<sequence>RITPSRRILHSTSFFVFVVVARKLMSHLFVFLPKRQTLSVLSAASAMPAFPSVLNNAATNNAAIASPSVQRRLVRS</sequence>
<evidence type="ECO:0000313" key="2">
    <source>
        <dbReference type="Proteomes" id="UP000001542"/>
    </source>
</evidence>
<organism evidence="1 2">
    <name type="scientific">Trichomonas vaginalis (strain ATCC PRA-98 / G3)</name>
    <dbReference type="NCBI Taxonomy" id="412133"/>
    <lineage>
        <taxon>Eukaryota</taxon>
        <taxon>Metamonada</taxon>
        <taxon>Parabasalia</taxon>
        <taxon>Trichomonadida</taxon>
        <taxon>Trichomonadidae</taxon>
        <taxon>Trichomonas</taxon>
    </lineage>
</organism>
<evidence type="ECO:0000313" key="1">
    <source>
        <dbReference type="EMBL" id="EAX78986.1"/>
    </source>
</evidence>
<feature type="non-terminal residue" evidence="1">
    <location>
        <position position="76"/>
    </location>
</feature>
<dbReference type="InParanoid" id="A2GV30"/>
<proteinExistence type="predicted"/>
<dbReference type="EMBL" id="DS120697">
    <property type="protein sequence ID" value="EAX78986.1"/>
    <property type="molecule type" value="Genomic_DNA"/>
</dbReference>
<gene>
    <name evidence="1" type="ORF">TVAG_588530</name>
</gene>
<dbReference type="Proteomes" id="UP000001542">
    <property type="component" value="Unassembled WGS sequence"/>
</dbReference>
<dbReference type="VEuPathDB" id="TrichDB:TVAG_588530"/>
<reference evidence="1" key="1">
    <citation type="submission" date="2006-10" db="EMBL/GenBank/DDBJ databases">
        <authorList>
            <person name="Amadeo P."/>
            <person name="Zhao Q."/>
            <person name="Wortman J."/>
            <person name="Fraser-Liggett C."/>
            <person name="Carlton J."/>
        </authorList>
    </citation>
    <scope>NUCLEOTIDE SEQUENCE</scope>
    <source>
        <strain evidence="1">G3</strain>
    </source>
</reference>